<dbReference type="InterPro" id="IPR019160">
    <property type="entry name" value="Sec3_CC"/>
</dbReference>
<evidence type="ECO:0000313" key="3">
    <source>
        <dbReference type="WBParaSite" id="PEQ_0000644201-mRNA-1"/>
    </source>
</evidence>
<protein>
    <submittedName>
        <fullName evidence="3">Exocyst complex component Sec3 C-terminal domain-containing protein</fullName>
    </submittedName>
</protein>
<dbReference type="Pfam" id="PF09763">
    <property type="entry name" value="Sec3_CC"/>
    <property type="match status" value="1"/>
</dbReference>
<sequence>MLPQFDLAIGDHVYKLCASTPDEKDAFIKQLYKNFSTLALSSFAVLFQPISAKEEADFRRLLARAQLTIGEADKFATILGEQLQQLDGANIQSIMDSEAAVNGLISLIDAALLEADRLDAQLDTFDKLLYVYFSLLSFQTSEICPRECCFNERVI</sequence>
<keyword evidence="2" id="KW-1185">Reference proteome</keyword>
<dbReference type="PANTHER" id="PTHR16092:SF14">
    <property type="entry name" value="EXOCYST COMPLEX COMPONENT 1 ISOFORM X1"/>
    <property type="match status" value="1"/>
</dbReference>
<dbReference type="Proteomes" id="UP000887564">
    <property type="component" value="Unplaced"/>
</dbReference>
<organism evidence="2 3">
    <name type="scientific">Parascaris equorum</name>
    <name type="common">Equine roundworm</name>
    <dbReference type="NCBI Taxonomy" id="6256"/>
    <lineage>
        <taxon>Eukaryota</taxon>
        <taxon>Metazoa</taxon>
        <taxon>Ecdysozoa</taxon>
        <taxon>Nematoda</taxon>
        <taxon>Chromadorea</taxon>
        <taxon>Rhabditida</taxon>
        <taxon>Spirurina</taxon>
        <taxon>Ascaridomorpha</taxon>
        <taxon>Ascaridoidea</taxon>
        <taxon>Ascarididae</taxon>
        <taxon>Parascaris</taxon>
    </lineage>
</organism>
<evidence type="ECO:0000259" key="1">
    <source>
        <dbReference type="Pfam" id="PF09763"/>
    </source>
</evidence>
<dbReference type="GO" id="GO:0006887">
    <property type="term" value="P:exocytosis"/>
    <property type="evidence" value="ECO:0007669"/>
    <property type="project" value="InterPro"/>
</dbReference>
<name>A0A914RIX5_PAREQ</name>
<dbReference type="GO" id="GO:0005886">
    <property type="term" value="C:plasma membrane"/>
    <property type="evidence" value="ECO:0007669"/>
    <property type="project" value="TreeGrafter"/>
</dbReference>
<reference evidence="3" key="1">
    <citation type="submission" date="2022-11" db="UniProtKB">
        <authorList>
            <consortium name="WormBaseParasite"/>
        </authorList>
    </citation>
    <scope>IDENTIFICATION</scope>
</reference>
<dbReference type="AlphaFoldDB" id="A0A914RIX5"/>
<dbReference type="GO" id="GO:0005546">
    <property type="term" value="F:phosphatidylinositol-4,5-bisphosphate binding"/>
    <property type="evidence" value="ECO:0007669"/>
    <property type="project" value="TreeGrafter"/>
</dbReference>
<feature type="domain" description="Exocyst complex component Sec3 coiled-coil" evidence="1">
    <location>
        <begin position="72"/>
        <end position="129"/>
    </location>
</feature>
<dbReference type="GO" id="GO:0006893">
    <property type="term" value="P:Golgi to plasma membrane transport"/>
    <property type="evidence" value="ECO:0007669"/>
    <property type="project" value="TreeGrafter"/>
</dbReference>
<evidence type="ECO:0000313" key="2">
    <source>
        <dbReference type="Proteomes" id="UP000887564"/>
    </source>
</evidence>
<dbReference type="PANTHER" id="PTHR16092">
    <property type="entry name" value="SEC3/SYNTAXIN-RELATED"/>
    <property type="match status" value="1"/>
</dbReference>
<dbReference type="GO" id="GO:0000145">
    <property type="term" value="C:exocyst"/>
    <property type="evidence" value="ECO:0007669"/>
    <property type="project" value="InterPro"/>
</dbReference>
<dbReference type="WBParaSite" id="PEQ_0000644201-mRNA-1">
    <property type="protein sequence ID" value="PEQ_0000644201-mRNA-1"/>
    <property type="gene ID" value="PEQ_0000644201"/>
</dbReference>
<accession>A0A914RIX5</accession>
<proteinExistence type="predicted"/>